<dbReference type="PROSITE" id="PS50132">
    <property type="entry name" value="RGS"/>
    <property type="match status" value="3"/>
</dbReference>
<evidence type="ECO:0000259" key="2">
    <source>
        <dbReference type="PROSITE" id="PS50132"/>
    </source>
</evidence>
<proteinExistence type="predicted"/>
<feature type="domain" description="RGS" evidence="2">
    <location>
        <begin position="1126"/>
        <end position="1231"/>
    </location>
</feature>
<dbReference type="InterPro" id="IPR036305">
    <property type="entry name" value="RGS_sf"/>
</dbReference>
<dbReference type="GO" id="GO:0005737">
    <property type="term" value="C:cytoplasm"/>
    <property type="evidence" value="ECO:0007669"/>
    <property type="project" value="TreeGrafter"/>
</dbReference>
<dbReference type="PANTHER" id="PTHR46583:SF2">
    <property type="entry name" value="RGS DOMAIN-CONTAINING PROTEIN"/>
    <property type="match status" value="1"/>
</dbReference>
<feature type="region of interest" description="Disordered" evidence="1">
    <location>
        <begin position="149"/>
        <end position="180"/>
    </location>
</feature>
<feature type="domain" description="RGS" evidence="2">
    <location>
        <begin position="592"/>
        <end position="690"/>
    </location>
</feature>
<feature type="region of interest" description="Disordered" evidence="1">
    <location>
        <begin position="1054"/>
        <end position="1107"/>
    </location>
</feature>
<dbReference type="InterPro" id="IPR044926">
    <property type="entry name" value="RGS_subdomain_2"/>
</dbReference>
<feature type="region of interest" description="Disordered" evidence="1">
    <location>
        <begin position="228"/>
        <end position="298"/>
    </location>
</feature>
<accession>A0A8W8MPX3</accession>
<evidence type="ECO:0000313" key="4">
    <source>
        <dbReference type="Proteomes" id="UP000005408"/>
    </source>
</evidence>
<dbReference type="SUPFAM" id="SSF48097">
    <property type="entry name" value="Regulator of G-protein signaling, RGS"/>
    <property type="match status" value="4"/>
</dbReference>
<reference evidence="3" key="1">
    <citation type="submission" date="2022-08" db="UniProtKB">
        <authorList>
            <consortium name="EnsemblMetazoa"/>
        </authorList>
    </citation>
    <scope>IDENTIFICATION</scope>
    <source>
        <strain evidence="3">05x7-T-G4-1.051#20</strain>
    </source>
</reference>
<dbReference type="PANTHER" id="PTHR46583">
    <property type="entry name" value="REGULATOR OF G-PROTEIN SIGNALING 22"/>
    <property type="match status" value="1"/>
</dbReference>
<sequence>MGSEGDFFSRRQSTSLTCIPWTAWSCKNYEQALEITGENLEDLLAYDDLFLDYFNAFLSLPVFPQPLRYNRLTGDFEDASKHLHRDSSSVSSSSSEGNNLPYGTTDSERDKLLEWAREERLPLFLSTQLFREFKLCKLLLRPLDDRYSASRNSSNQLRGYSRQSESYVSSLSNSADNSGHDEIDEEEMAAMQSQFQNSTLFKYQRPGSRAVSMPTRLDFEAEFYVQGSTATPGTQEPPPSETMPKSASFKKKIREISDNDKEEDIPERKPSVVKFDPVTSDVKNKRSAQKERRQKSEAEEAFMRHARVLSAPLNYADYMRHPMFGDFDFLFGEDEPDPDGRVYVSFQDERVSEEQTETDVKNMEGRLKMSLQQLKEQVLGKQNSMEGFKEFLSDTAGIHLLNFWLDCEYFKDAMENFDEIVNMDIRNRLFRDIQDKYKLNLTEEARDQITKASCNSSLSHTVFIRTQYDVLRRLRAYWVPRYLIHMERLRELRAIGSVMGIKGIRVDNSSRKITPFLPSISLVNSMPVRPDDVLTYSKTKSWDFLSKGGRKLDSRISSAKLKPALHPPSPVKLTKDRFLVALTSDKVAGGPFQRFLEKQEDRRLVSCLLFWQDVTDYGKEEDRSADRLLRLCHAWNIYNLYFPDGSNYPIGATDLEKALLHHTLLNAKDFVEANIFTSAKARAVELLEENWITYLKEDLKTFLDAHVRNGAQSPPESTDVIDIVVTNDELIITRPDPWVKRRDEVPIVLEAERIPTTDSEREARLRAALRSADLLGPEERAERRAKARAKRKEMERERKKAIRAAYRRVKEAKRKKEPEKEDEEDMEFDIDGEKKPSKPPPPFVEMLHNKQIMTNFKKSLAESDEKERANMVYLYFDIENYLNLGNSKSEVKKKDSLAQNLYKSYIDAQGKKKVNFSEKLNSKMSERPKSPVIKDMQHYILPKIEESFKSYIIEKANEHGMEPREFANLSQAELSLRMGTDASLMGGTWKKGRKGKDDYDEDMDFETEAIKGVGSGKKMEFGPGVTVNFLEHEIKKRSGQRRVRFARPDGYVDHDSSFGMQDETTYTGTSRDHSSSQFDEPPSSKLSHRRGRRLKTGRAQPNKEDKDEFFKSLKQSAGGHLTLPMLFFYKYLLKHGEEDGSPLIDKDLFFYIEVQKFKDANHAHSDEELLRKKVQSIMECFLDSVTSPTLQVDITPQLQEKSIKAAQRYLAGKDVVANLFDEAQLAVFKELLPYWAGFRRGFQPPEDPAKRPVTKYQKMLKKRLDNIENYEIPKEDFTFPSIPDGSIAAYTFSLSDGVRWRREGVRDWEVSSDEAGSILGSPMDRSETATTRGGTSQKTLDQLKKRRKSHSLLSVPPGGVMTRNNTESSTSISVKE</sequence>
<dbReference type="Gene3D" id="1.10.167.10">
    <property type="entry name" value="Regulator of G-protein Signalling 4, domain 2"/>
    <property type="match status" value="4"/>
</dbReference>
<feature type="compositionally biased region" description="Polar residues" evidence="1">
    <location>
        <begin position="1328"/>
        <end position="1340"/>
    </location>
</feature>
<dbReference type="GO" id="GO:0005634">
    <property type="term" value="C:nucleus"/>
    <property type="evidence" value="ECO:0007669"/>
    <property type="project" value="TreeGrafter"/>
</dbReference>
<dbReference type="Pfam" id="PF00615">
    <property type="entry name" value="RGS"/>
    <property type="match status" value="2"/>
</dbReference>
<feature type="region of interest" description="Disordered" evidence="1">
    <location>
        <begin position="809"/>
        <end position="841"/>
    </location>
</feature>
<feature type="compositionally biased region" description="Polar residues" evidence="1">
    <location>
        <begin position="1058"/>
        <end position="1069"/>
    </location>
</feature>
<feature type="compositionally biased region" description="Acidic residues" evidence="1">
    <location>
        <begin position="820"/>
        <end position="830"/>
    </location>
</feature>
<keyword evidence="4" id="KW-1185">Reference proteome</keyword>
<feature type="compositionally biased region" description="Basic and acidic residues" evidence="1">
    <location>
        <begin position="282"/>
        <end position="298"/>
    </location>
</feature>
<dbReference type="Proteomes" id="UP000005408">
    <property type="component" value="Unassembled WGS sequence"/>
</dbReference>
<feature type="compositionally biased region" description="Polar residues" evidence="1">
    <location>
        <begin position="149"/>
        <end position="177"/>
    </location>
</feature>
<feature type="region of interest" description="Disordered" evidence="1">
    <location>
        <begin position="1313"/>
        <end position="1376"/>
    </location>
</feature>
<feature type="compositionally biased region" description="Polar residues" evidence="1">
    <location>
        <begin position="96"/>
        <end position="105"/>
    </location>
</feature>
<organism evidence="3 4">
    <name type="scientific">Magallana gigas</name>
    <name type="common">Pacific oyster</name>
    <name type="synonym">Crassostrea gigas</name>
    <dbReference type="NCBI Taxonomy" id="29159"/>
    <lineage>
        <taxon>Eukaryota</taxon>
        <taxon>Metazoa</taxon>
        <taxon>Spiralia</taxon>
        <taxon>Lophotrochozoa</taxon>
        <taxon>Mollusca</taxon>
        <taxon>Bivalvia</taxon>
        <taxon>Autobranchia</taxon>
        <taxon>Pteriomorphia</taxon>
        <taxon>Ostreida</taxon>
        <taxon>Ostreoidea</taxon>
        <taxon>Ostreidae</taxon>
        <taxon>Magallana</taxon>
    </lineage>
</organism>
<dbReference type="EnsemblMetazoa" id="G34588.9">
    <property type="protein sequence ID" value="G34588.9:cds"/>
    <property type="gene ID" value="G34588"/>
</dbReference>
<dbReference type="GO" id="GO:0009966">
    <property type="term" value="P:regulation of signal transduction"/>
    <property type="evidence" value="ECO:0007669"/>
    <property type="project" value="InterPro"/>
</dbReference>
<dbReference type="GO" id="GO:0001965">
    <property type="term" value="F:G-protein alpha-subunit binding"/>
    <property type="evidence" value="ECO:0007669"/>
    <property type="project" value="InterPro"/>
</dbReference>
<name>A0A8W8MPX3_MAGGI</name>
<protein>
    <recommendedName>
        <fullName evidence="2">RGS domain-containing protein</fullName>
    </recommendedName>
</protein>
<evidence type="ECO:0000256" key="1">
    <source>
        <dbReference type="SAM" id="MobiDB-lite"/>
    </source>
</evidence>
<dbReference type="InterPro" id="IPR016137">
    <property type="entry name" value="RGS"/>
</dbReference>
<feature type="compositionally biased region" description="Basic residues" evidence="1">
    <location>
        <begin position="1086"/>
        <end position="1096"/>
    </location>
</feature>
<feature type="compositionally biased region" description="Polar residues" evidence="1">
    <location>
        <begin position="1362"/>
        <end position="1376"/>
    </location>
</feature>
<evidence type="ECO:0000313" key="3">
    <source>
        <dbReference type="EnsemblMetazoa" id="G34588.9:cds"/>
    </source>
</evidence>
<feature type="domain" description="RGS" evidence="2">
    <location>
        <begin position="376"/>
        <end position="437"/>
    </location>
</feature>
<dbReference type="InterPro" id="IPR042651">
    <property type="entry name" value="Rgs22"/>
</dbReference>
<feature type="region of interest" description="Disordered" evidence="1">
    <location>
        <begin position="83"/>
        <end position="105"/>
    </location>
</feature>